<evidence type="ECO:0000259" key="8">
    <source>
        <dbReference type="Pfam" id="PF01757"/>
    </source>
</evidence>
<sequence>MENQTKTNIDWIDTAKGVCILLVVLHHVIITSYALPGVELNSSAAMFEHFHHLVSIYLAPLRMPLFFMISGFLVHRAVTQYRWSDVAQKRIYNLAYLFVLWGALQWLGVTLVNWIGGSEKQLTEVTNALYSSNPAEFIALTLTGSSSLWYLYALPWYFIICKLLSSRWPLAILVLLTGHFIGQTFVHDWPTKSIIANGVFYGLGCFYGRHLFSLLSRISLRSIGLLAVFGLASLSLKLLHWEHFLFTSLLLVGVCVMGFAFTQSIADFKMLRWMGKNTLQIYVLHRIFIEMAGVWLAPALIKAGVFDNSAAVTGWYALYPTVATLGVTALSLFVWRLTHPGPGVFLYTAPDFHVRAARLSALVLKR</sequence>
<dbReference type="EMBL" id="CP000155">
    <property type="protein sequence ID" value="ABC33435.1"/>
    <property type="molecule type" value="Genomic_DNA"/>
</dbReference>
<evidence type="ECO:0000256" key="4">
    <source>
        <dbReference type="ARBA" id="ARBA00022692"/>
    </source>
</evidence>
<feature type="transmembrane region" description="Helical" evidence="7">
    <location>
        <begin position="219"/>
        <end position="238"/>
    </location>
</feature>
<proteinExistence type="inferred from homology"/>
<feature type="domain" description="Acyltransferase 3" evidence="8">
    <location>
        <begin position="9"/>
        <end position="314"/>
    </location>
</feature>
<dbReference type="InterPro" id="IPR002656">
    <property type="entry name" value="Acyl_transf_3_dom"/>
</dbReference>
<evidence type="ECO:0000256" key="1">
    <source>
        <dbReference type="ARBA" id="ARBA00004651"/>
    </source>
</evidence>
<feature type="transmembrane region" description="Helical" evidence="7">
    <location>
        <begin position="170"/>
        <end position="187"/>
    </location>
</feature>
<dbReference type="KEGG" id="hch:HCH_06812"/>
<feature type="transmembrane region" description="Helical" evidence="7">
    <location>
        <begin position="12"/>
        <end position="34"/>
    </location>
</feature>
<name>Q2S7D9_HAHCH</name>
<evidence type="ECO:0000256" key="5">
    <source>
        <dbReference type="ARBA" id="ARBA00022989"/>
    </source>
</evidence>
<dbReference type="GO" id="GO:0016413">
    <property type="term" value="F:O-acetyltransferase activity"/>
    <property type="evidence" value="ECO:0007669"/>
    <property type="project" value="TreeGrafter"/>
</dbReference>
<dbReference type="Proteomes" id="UP000000238">
    <property type="component" value="Chromosome"/>
</dbReference>
<dbReference type="RefSeq" id="WP_011400485.1">
    <property type="nucleotide sequence ID" value="NC_007645.1"/>
</dbReference>
<evidence type="ECO:0000256" key="2">
    <source>
        <dbReference type="ARBA" id="ARBA00007400"/>
    </source>
</evidence>
<organism evidence="9 10">
    <name type="scientific">Hahella chejuensis (strain KCTC 2396)</name>
    <dbReference type="NCBI Taxonomy" id="349521"/>
    <lineage>
        <taxon>Bacteria</taxon>
        <taxon>Pseudomonadati</taxon>
        <taxon>Pseudomonadota</taxon>
        <taxon>Gammaproteobacteria</taxon>
        <taxon>Oceanospirillales</taxon>
        <taxon>Hahellaceae</taxon>
        <taxon>Hahella</taxon>
    </lineage>
</organism>
<dbReference type="Pfam" id="PF01757">
    <property type="entry name" value="Acyl_transf_3"/>
    <property type="match status" value="1"/>
</dbReference>
<dbReference type="OrthoDB" id="9767863at2"/>
<feature type="transmembrane region" description="Helical" evidence="7">
    <location>
        <begin position="94"/>
        <end position="117"/>
    </location>
</feature>
<feature type="transmembrane region" description="Helical" evidence="7">
    <location>
        <begin position="283"/>
        <end position="301"/>
    </location>
</feature>
<dbReference type="eggNOG" id="COG4763">
    <property type="taxonomic scope" value="Bacteria"/>
</dbReference>
<comment type="similarity">
    <text evidence="2">Belongs to the acyltransferase 3 family.</text>
</comment>
<keyword evidence="3" id="KW-1003">Cell membrane</keyword>
<keyword evidence="4 7" id="KW-0812">Transmembrane</keyword>
<dbReference type="GO" id="GO:0005886">
    <property type="term" value="C:plasma membrane"/>
    <property type="evidence" value="ECO:0007669"/>
    <property type="project" value="UniProtKB-SubCell"/>
</dbReference>
<accession>Q2S7D9</accession>
<evidence type="ECO:0000313" key="10">
    <source>
        <dbReference type="Proteomes" id="UP000000238"/>
    </source>
</evidence>
<evidence type="ECO:0000256" key="6">
    <source>
        <dbReference type="ARBA" id="ARBA00023136"/>
    </source>
</evidence>
<comment type="subcellular location">
    <subcellularLocation>
        <location evidence="1">Cell membrane</location>
        <topology evidence="1">Multi-pass membrane protein</topology>
    </subcellularLocation>
</comment>
<dbReference type="PANTHER" id="PTHR40074:SF4">
    <property type="entry name" value="INNER MEMBRANE PROTEIN YCFT"/>
    <property type="match status" value="1"/>
</dbReference>
<dbReference type="GO" id="GO:0009246">
    <property type="term" value="P:enterobacterial common antigen biosynthetic process"/>
    <property type="evidence" value="ECO:0007669"/>
    <property type="project" value="TreeGrafter"/>
</dbReference>
<reference evidence="9 10" key="1">
    <citation type="journal article" date="2005" name="Nucleic Acids Res.">
        <title>Genomic blueprint of Hahella chejuensis, a marine microbe producing an algicidal agent.</title>
        <authorList>
            <person name="Jeong H."/>
            <person name="Yim J.H."/>
            <person name="Lee C."/>
            <person name="Choi S.-H."/>
            <person name="Park Y.K."/>
            <person name="Yoon S.H."/>
            <person name="Hur C.-G."/>
            <person name="Kang H.-Y."/>
            <person name="Kim D."/>
            <person name="Lee H.H."/>
            <person name="Park K.H."/>
            <person name="Park S.-H."/>
            <person name="Park H.-S."/>
            <person name="Lee H.K."/>
            <person name="Oh T.K."/>
            <person name="Kim J.F."/>
        </authorList>
    </citation>
    <scope>NUCLEOTIDE SEQUENCE [LARGE SCALE GENOMIC DNA]</scope>
    <source>
        <strain evidence="9 10">KCTC 2396</strain>
    </source>
</reference>
<evidence type="ECO:0000256" key="3">
    <source>
        <dbReference type="ARBA" id="ARBA00022475"/>
    </source>
</evidence>
<dbReference type="AlphaFoldDB" id="Q2S7D9"/>
<feature type="transmembrane region" description="Helical" evidence="7">
    <location>
        <begin position="54"/>
        <end position="74"/>
    </location>
</feature>
<protein>
    <submittedName>
        <fullName evidence="9">Predicted membrane protein</fullName>
    </submittedName>
</protein>
<dbReference type="PANTHER" id="PTHR40074">
    <property type="entry name" value="O-ACETYLTRANSFERASE WECH"/>
    <property type="match status" value="1"/>
</dbReference>
<feature type="transmembrane region" description="Helical" evidence="7">
    <location>
        <begin position="244"/>
        <end position="262"/>
    </location>
</feature>
<keyword evidence="10" id="KW-1185">Reference proteome</keyword>
<evidence type="ECO:0000256" key="7">
    <source>
        <dbReference type="SAM" id="Phobius"/>
    </source>
</evidence>
<dbReference type="STRING" id="349521.HCH_06812"/>
<evidence type="ECO:0000313" key="9">
    <source>
        <dbReference type="EMBL" id="ABC33435.1"/>
    </source>
</evidence>
<gene>
    <name evidence="9" type="ordered locus">HCH_06812</name>
</gene>
<feature type="transmembrane region" description="Helical" evidence="7">
    <location>
        <begin position="137"/>
        <end position="158"/>
    </location>
</feature>
<dbReference type="HOGENOM" id="CLU_023915_5_0_6"/>
<feature type="transmembrane region" description="Helical" evidence="7">
    <location>
        <begin position="313"/>
        <end position="335"/>
    </location>
</feature>
<keyword evidence="6 7" id="KW-0472">Membrane</keyword>
<keyword evidence="5 7" id="KW-1133">Transmembrane helix</keyword>